<proteinExistence type="predicted"/>
<comment type="caution">
    <text evidence="2">The sequence shown here is derived from an EMBL/GenBank/DDBJ whole genome shotgun (WGS) entry which is preliminary data.</text>
</comment>
<protein>
    <submittedName>
        <fullName evidence="2">Transcriptional regulator</fullName>
    </submittedName>
</protein>
<dbReference type="EMBL" id="JAKKDL010000003">
    <property type="protein sequence ID" value="MCF7529375.1"/>
    <property type="molecule type" value="Genomic_DNA"/>
</dbReference>
<keyword evidence="1" id="KW-0472">Membrane</keyword>
<evidence type="ECO:0000313" key="2">
    <source>
        <dbReference type="EMBL" id="MCF7529375.1"/>
    </source>
</evidence>
<dbReference type="AlphaFoldDB" id="A0AAW5AQV2"/>
<accession>A0AAW5AQV2</accession>
<dbReference type="Proteomes" id="UP001201397">
    <property type="component" value="Unassembled WGS sequence"/>
</dbReference>
<keyword evidence="1" id="KW-0812">Transmembrane</keyword>
<dbReference type="Pfam" id="PF07254">
    <property type="entry name" value="Cpta_toxin"/>
    <property type="match status" value="1"/>
</dbReference>
<gene>
    <name evidence="2" type="ORF">L4H06_03885</name>
</gene>
<sequence length="138" mass="15807">MRPFQTALRPSKTWQGLIIGLHVAACAVCIGCFYGIMMWAGLAALAVSFARAWQTAALKRADSVRKIEIDSKMRASIWINGKPFAAELLDSSLVGRRFLFLHWRTEERTIYQTVVADMLDQESFRRLKVWARWCRQAV</sequence>
<evidence type="ECO:0000313" key="3">
    <source>
        <dbReference type="Proteomes" id="UP001201397"/>
    </source>
</evidence>
<name>A0AAW5AQV2_9NEIS</name>
<reference evidence="2" key="1">
    <citation type="submission" date="2022-01" db="EMBL/GenBank/DDBJ databases">
        <title>Neisseria sp. ZJ104.</title>
        <authorList>
            <person name="Yang C."/>
        </authorList>
    </citation>
    <scope>NUCLEOTIDE SEQUENCE</scope>
    <source>
        <strain evidence="2">ZJ104</strain>
    </source>
</reference>
<dbReference type="InterPro" id="IPR009883">
    <property type="entry name" value="YgfX"/>
</dbReference>
<organism evidence="2 3">
    <name type="scientific">Neisseria lisongii</name>
    <dbReference type="NCBI Taxonomy" id="2912188"/>
    <lineage>
        <taxon>Bacteria</taxon>
        <taxon>Pseudomonadati</taxon>
        <taxon>Pseudomonadota</taxon>
        <taxon>Betaproteobacteria</taxon>
        <taxon>Neisseriales</taxon>
        <taxon>Neisseriaceae</taxon>
        <taxon>Neisseria</taxon>
    </lineage>
</organism>
<keyword evidence="1" id="KW-1133">Transmembrane helix</keyword>
<evidence type="ECO:0000256" key="1">
    <source>
        <dbReference type="SAM" id="Phobius"/>
    </source>
</evidence>
<dbReference type="RefSeq" id="WP_237092603.1">
    <property type="nucleotide sequence ID" value="NZ_JAKKDL010000003.1"/>
</dbReference>
<feature type="transmembrane region" description="Helical" evidence="1">
    <location>
        <begin position="17"/>
        <end position="50"/>
    </location>
</feature>